<organism evidence="2 3">
    <name type="scientific">Lujinxingia litoralis</name>
    <dbReference type="NCBI Taxonomy" id="2211119"/>
    <lineage>
        <taxon>Bacteria</taxon>
        <taxon>Deltaproteobacteria</taxon>
        <taxon>Bradymonadales</taxon>
        <taxon>Lujinxingiaceae</taxon>
        <taxon>Lujinxingia</taxon>
    </lineage>
</organism>
<gene>
    <name evidence="2" type="ORF">DL240_10270</name>
</gene>
<sequence length="412" mass="43607">MSHPSLLSRYAGLALTGLCSTMLLACNNNTQPEEPIFVIEEPDPVCDGYIELPIDADALAAVPDGEIGTITLVDSFAVEHPEGRSQELCVNVPENVLSLAITVEGHNRDTLTLGSWLGPDSFPIVRSGWNTAEQICTDCNNRIASHIGAFAALAPNSPDSHVEPGRHIFTIDAGRAANAFSQPNPISGSARVSVHAKVVGGEVPESGTLDLNIFFSGSNGWTAASAPGDADFQQMLDEVREIYAQIDIEIGEIAYLDVEEEFQDVSDVTATDGELARLLANSERAPLDGPSLFMVDRLRSPFDGMGGGVLGIAGGIPGPVHVKGTVASGVAVTTNEIPGGPPISHVFAHELGHYLGLFHTSEQNLFGGPQMHDPLPDTPNNDESFLMHATGGGDTLSPWQGIVIRNNPWVKP</sequence>
<keyword evidence="3" id="KW-1185">Reference proteome</keyword>
<dbReference type="InterPro" id="IPR024079">
    <property type="entry name" value="MetalloPept_cat_dom_sf"/>
</dbReference>
<dbReference type="GO" id="GO:0008237">
    <property type="term" value="F:metallopeptidase activity"/>
    <property type="evidence" value="ECO:0007669"/>
    <property type="project" value="InterPro"/>
</dbReference>
<feature type="signal peptide" evidence="1">
    <location>
        <begin position="1"/>
        <end position="25"/>
    </location>
</feature>
<dbReference type="Proteomes" id="UP000249169">
    <property type="component" value="Unassembled WGS sequence"/>
</dbReference>
<dbReference type="Gene3D" id="3.40.390.10">
    <property type="entry name" value="Collagenase (Catalytic Domain)"/>
    <property type="match status" value="1"/>
</dbReference>
<dbReference type="RefSeq" id="WP_111729800.1">
    <property type="nucleotide sequence ID" value="NZ_QHKO01000004.1"/>
</dbReference>
<dbReference type="OrthoDB" id="5484003at2"/>
<proteinExistence type="predicted"/>
<protein>
    <recommendedName>
        <fullName evidence="4">Peptidase M43 pregnancy-associated plasma-A domain-containing protein</fullName>
    </recommendedName>
</protein>
<evidence type="ECO:0000313" key="2">
    <source>
        <dbReference type="EMBL" id="RAL22229.1"/>
    </source>
</evidence>
<evidence type="ECO:0008006" key="4">
    <source>
        <dbReference type="Google" id="ProtNLM"/>
    </source>
</evidence>
<feature type="chain" id="PRO_5016364713" description="Peptidase M43 pregnancy-associated plasma-A domain-containing protein" evidence="1">
    <location>
        <begin position="26"/>
        <end position="412"/>
    </location>
</feature>
<evidence type="ECO:0000256" key="1">
    <source>
        <dbReference type="SAM" id="SignalP"/>
    </source>
</evidence>
<dbReference type="EMBL" id="QHKO01000004">
    <property type="protein sequence ID" value="RAL22229.1"/>
    <property type="molecule type" value="Genomic_DNA"/>
</dbReference>
<reference evidence="2 3" key="1">
    <citation type="submission" date="2018-05" db="EMBL/GenBank/DDBJ databases">
        <title>Lujinxingia marina gen. nov. sp. nov., a new facultative anaerobic member of the class Deltaproteobacteria, and proposal of Lujinxingaceae fam. nov.</title>
        <authorList>
            <person name="Li C.-M."/>
        </authorList>
    </citation>
    <scope>NUCLEOTIDE SEQUENCE [LARGE SCALE GENOMIC DNA]</scope>
    <source>
        <strain evidence="2 3">B210</strain>
    </source>
</reference>
<name>A0A328C4P6_9DELT</name>
<dbReference type="AlphaFoldDB" id="A0A328C4P6"/>
<dbReference type="SUPFAM" id="SSF55486">
    <property type="entry name" value="Metalloproteases ('zincins'), catalytic domain"/>
    <property type="match status" value="1"/>
</dbReference>
<keyword evidence="1" id="KW-0732">Signal</keyword>
<comment type="caution">
    <text evidence="2">The sequence shown here is derived from an EMBL/GenBank/DDBJ whole genome shotgun (WGS) entry which is preliminary data.</text>
</comment>
<evidence type="ECO:0000313" key="3">
    <source>
        <dbReference type="Proteomes" id="UP000249169"/>
    </source>
</evidence>
<accession>A0A328C4P6</accession>